<evidence type="ECO:0000313" key="2">
    <source>
        <dbReference type="Proteomes" id="UP001469553"/>
    </source>
</evidence>
<sequence>MSAKDTSAFLLLSETELVCYQFDPADTPSEHVESTPLTERNKLVRQKCSCCFPEHSWFCPVQTDNLWPLYGLIKTEACVSVKPLWLEREKSYSFAKSFCVSQLQTL</sequence>
<protein>
    <submittedName>
        <fullName evidence="1">Uncharacterized protein</fullName>
    </submittedName>
</protein>
<name>A0ABV1AD79_9TELE</name>
<dbReference type="Proteomes" id="UP001469553">
    <property type="component" value="Unassembled WGS sequence"/>
</dbReference>
<dbReference type="EMBL" id="JAHRIP010089154">
    <property type="protein sequence ID" value="MEQ2316527.1"/>
    <property type="molecule type" value="Genomic_DNA"/>
</dbReference>
<accession>A0ABV1AD79</accession>
<comment type="caution">
    <text evidence="1">The sequence shown here is derived from an EMBL/GenBank/DDBJ whole genome shotgun (WGS) entry which is preliminary data.</text>
</comment>
<organism evidence="1 2">
    <name type="scientific">Ameca splendens</name>
    <dbReference type="NCBI Taxonomy" id="208324"/>
    <lineage>
        <taxon>Eukaryota</taxon>
        <taxon>Metazoa</taxon>
        <taxon>Chordata</taxon>
        <taxon>Craniata</taxon>
        <taxon>Vertebrata</taxon>
        <taxon>Euteleostomi</taxon>
        <taxon>Actinopterygii</taxon>
        <taxon>Neopterygii</taxon>
        <taxon>Teleostei</taxon>
        <taxon>Neoteleostei</taxon>
        <taxon>Acanthomorphata</taxon>
        <taxon>Ovalentaria</taxon>
        <taxon>Atherinomorphae</taxon>
        <taxon>Cyprinodontiformes</taxon>
        <taxon>Goodeidae</taxon>
        <taxon>Ameca</taxon>
    </lineage>
</organism>
<reference evidence="1 2" key="1">
    <citation type="submission" date="2021-06" db="EMBL/GenBank/DDBJ databases">
        <authorList>
            <person name="Palmer J.M."/>
        </authorList>
    </citation>
    <scope>NUCLEOTIDE SEQUENCE [LARGE SCALE GENOMIC DNA]</scope>
    <source>
        <strain evidence="1 2">AS_MEX2019</strain>
        <tissue evidence="1">Muscle</tissue>
    </source>
</reference>
<gene>
    <name evidence="1" type="ORF">AMECASPLE_033376</name>
</gene>
<proteinExistence type="predicted"/>
<keyword evidence="2" id="KW-1185">Reference proteome</keyword>
<evidence type="ECO:0000313" key="1">
    <source>
        <dbReference type="EMBL" id="MEQ2316527.1"/>
    </source>
</evidence>